<dbReference type="Gene3D" id="3.40.470.10">
    <property type="entry name" value="Uracil-DNA glycosylase-like domain"/>
    <property type="match status" value="1"/>
</dbReference>
<dbReference type="PANTHER" id="PTHR33693">
    <property type="entry name" value="TYPE-5 URACIL-DNA GLYCOSYLASE"/>
    <property type="match status" value="1"/>
</dbReference>
<dbReference type="PANTHER" id="PTHR33693:SF3">
    <property type="entry name" value="TYPE-5 URACIL-DNA GLYCOSYLASE"/>
    <property type="match status" value="1"/>
</dbReference>
<dbReference type="EMBL" id="AP025628">
    <property type="protein sequence ID" value="BDG61213.1"/>
    <property type="molecule type" value="Genomic_DNA"/>
</dbReference>
<dbReference type="SMART" id="SM00987">
    <property type="entry name" value="UreE_C"/>
    <property type="match status" value="1"/>
</dbReference>
<dbReference type="GO" id="GO:0004844">
    <property type="term" value="F:uracil DNA N-glycosylase activity"/>
    <property type="evidence" value="ECO:0007669"/>
    <property type="project" value="InterPro"/>
</dbReference>
<keyword evidence="6" id="KW-0411">Iron-sulfur</keyword>
<evidence type="ECO:0000256" key="1">
    <source>
        <dbReference type="ARBA" id="ARBA00022485"/>
    </source>
</evidence>
<keyword evidence="12" id="KW-1185">Reference proteome</keyword>
<evidence type="ECO:0000256" key="5">
    <source>
        <dbReference type="ARBA" id="ARBA00023004"/>
    </source>
</evidence>
<dbReference type="GO" id="GO:0006284">
    <property type="term" value="P:base-excision repair"/>
    <property type="evidence" value="ECO:0007669"/>
    <property type="project" value="InterPro"/>
</dbReference>
<name>A0AA35CMQ4_9FIRM</name>
<evidence type="ECO:0000256" key="9">
    <source>
        <dbReference type="ARBA" id="ARBA00023887"/>
    </source>
</evidence>
<keyword evidence="1" id="KW-0004">4Fe-4S</keyword>
<dbReference type="InterPro" id="IPR036895">
    <property type="entry name" value="Uracil-DNA_glycosylase-like_sf"/>
</dbReference>
<dbReference type="CDD" id="cd10031">
    <property type="entry name" value="UDG-F5_TTUDGB_like"/>
    <property type="match status" value="1"/>
</dbReference>
<keyword evidence="4" id="KW-0378">Hydrolase</keyword>
<protein>
    <recommendedName>
        <fullName evidence="9">Type-5 uracil-DNA glycosylase</fullName>
    </recommendedName>
</protein>
<dbReference type="RefSeq" id="WP_264841880.1">
    <property type="nucleotide sequence ID" value="NZ_AP025628.1"/>
</dbReference>
<dbReference type="InterPro" id="IPR051536">
    <property type="entry name" value="UDG_Type-4/5"/>
</dbReference>
<organism evidence="11 12">
    <name type="scientific">Caldinitratiruptor microaerophilus</name>
    <dbReference type="NCBI Taxonomy" id="671077"/>
    <lineage>
        <taxon>Bacteria</taxon>
        <taxon>Bacillati</taxon>
        <taxon>Bacillota</taxon>
        <taxon>Clostridia</taxon>
        <taxon>Eubacteriales</taxon>
        <taxon>Symbiobacteriaceae</taxon>
        <taxon>Caldinitratiruptor</taxon>
    </lineage>
</organism>
<evidence type="ECO:0000256" key="6">
    <source>
        <dbReference type="ARBA" id="ARBA00023014"/>
    </source>
</evidence>
<dbReference type="Proteomes" id="UP001163687">
    <property type="component" value="Chromosome"/>
</dbReference>
<gene>
    <name evidence="11" type="ORF">caldi_23030</name>
</gene>
<evidence type="ECO:0000313" key="11">
    <source>
        <dbReference type="EMBL" id="BDG61213.1"/>
    </source>
</evidence>
<feature type="domain" description="Uracil-DNA glycosylase-like" evidence="10">
    <location>
        <begin position="53"/>
        <end position="225"/>
    </location>
</feature>
<reference evidence="11" key="1">
    <citation type="submission" date="2022-03" db="EMBL/GenBank/DDBJ databases">
        <title>Complete genome sequence of Caldinitratiruptor microaerophilus.</title>
        <authorList>
            <person name="Mukaiyama R."/>
            <person name="Nishiyama T."/>
            <person name="Ueda K."/>
        </authorList>
    </citation>
    <scope>NUCLEOTIDE SEQUENCE</scope>
    <source>
        <strain evidence="11">JCM 16183</strain>
    </source>
</reference>
<dbReference type="InterPro" id="IPR005122">
    <property type="entry name" value="Uracil-DNA_glycosylase-like"/>
</dbReference>
<dbReference type="InterPro" id="IPR044147">
    <property type="entry name" value="UdgB-like"/>
</dbReference>
<dbReference type="GO" id="GO:0051539">
    <property type="term" value="F:4 iron, 4 sulfur cluster binding"/>
    <property type="evidence" value="ECO:0007669"/>
    <property type="project" value="UniProtKB-KW"/>
</dbReference>
<evidence type="ECO:0000256" key="2">
    <source>
        <dbReference type="ARBA" id="ARBA00022723"/>
    </source>
</evidence>
<keyword evidence="7" id="KW-0234">DNA repair</keyword>
<comment type="similarity">
    <text evidence="8">Belongs to the uracil-DNA glycosylase (UDG) superfamily. Type 5 (UDGb) family.</text>
</comment>
<accession>A0AA35CMQ4</accession>
<dbReference type="GO" id="GO:0046872">
    <property type="term" value="F:metal ion binding"/>
    <property type="evidence" value="ECO:0007669"/>
    <property type="project" value="UniProtKB-KW"/>
</dbReference>
<evidence type="ECO:0000256" key="3">
    <source>
        <dbReference type="ARBA" id="ARBA00022763"/>
    </source>
</evidence>
<evidence type="ECO:0000256" key="8">
    <source>
        <dbReference type="ARBA" id="ARBA00023779"/>
    </source>
</evidence>
<sequence>MEDLAQRARALEELAEEVIACRRCTRLRSYCEAVAARKVRRFLAETYWGRPVPGFGDPAARLLLFGLAPAAHGANRTGRMFTGDDSGNWVYEALHRFGFASRPTAVSRDDGLRLWGAYIAASARCAPPDNRPTREEIENCRPFFERELDLLRQVEVVVVLGHIAFETYLRVLRDRGVPTDGVRFAHGALYRLPPPAPPHLLCSYHPSRQNTQTRRLTREMWHAVFRTARALLDGEPQPNAVGGLGDRGT</sequence>
<evidence type="ECO:0000259" key="10">
    <source>
        <dbReference type="SMART" id="SM00986"/>
    </source>
</evidence>
<dbReference type="SMART" id="SM00986">
    <property type="entry name" value="UDG"/>
    <property type="match status" value="1"/>
</dbReference>
<evidence type="ECO:0000256" key="4">
    <source>
        <dbReference type="ARBA" id="ARBA00022801"/>
    </source>
</evidence>
<dbReference type="GO" id="GO:0033958">
    <property type="term" value="F:DNA-deoxyinosine glycosylase activity"/>
    <property type="evidence" value="ECO:0007669"/>
    <property type="project" value="InterPro"/>
</dbReference>
<dbReference type="SUPFAM" id="SSF52141">
    <property type="entry name" value="Uracil-DNA glycosylase-like"/>
    <property type="match status" value="1"/>
</dbReference>
<proteinExistence type="inferred from homology"/>
<evidence type="ECO:0000256" key="7">
    <source>
        <dbReference type="ARBA" id="ARBA00023204"/>
    </source>
</evidence>
<evidence type="ECO:0000313" key="12">
    <source>
        <dbReference type="Proteomes" id="UP001163687"/>
    </source>
</evidence>
<keyword evidence="2" id="KW-0479">Metal-binding</keyword>
<dbReference type="Pfam" id="PF03167">
    <property type="entry name" value="UDG"/>
    <property type="match status" value="1"/>
</dbReference>
<keyword evidence="3" id="KW-0227">DNA damage</keyword>
<dbReference type="AlphaFoldDB" id="A0AA35CMQ4"/>
<dbReference type="KEGG" id="cmic:caldi_23030"/>
<keyword evidence="5" id="KW-0408">Iron</keyword>